<dbReference type="InterPro" id="IPR058625">
    <property type="entry name" value="MdtA-like_BSH"/>
</dbReference>
<proteinExistence type="inferred from homology"/>
<keyword evidence="3" id="KW-0732">Signal</keyword>
<protein>
    <submittedName>
        <fullName evidence="8">Membrane fusion protein, multidrug efflux system</fullName>
    </submittedName>
</protein>
<dbReference type="NCBIfam" id="TIGR01730">
    <property type="entry name" value="RND_mfp"/>
    <property type="match status" value="1"/>
</dbReference>
<dbReference type="AlphaFoldDB" id="A0A1I3A774"/>
<evidence type="ECO:0000259" key="7">
    <source>
        <dbReference type="Pfam" id="PF25967"/>
    </source>
</evidence>
<reference evidence="8 9" key="1">
    <citation type="submission" date="2016-10" db="EMBL/GenBank/DDBJ databases">
        <authorList>
            <person name="de Groot N.N."/>
        </authorList>
    </citation>
    <scope>NUCLEOTIDE SEQUENCE [LARGE SCALE GENOMIC DNA]</scope>
    <source>
        <strain evidence="8 9">DSM 18684</strain>
    </source>
</reference>
<feature type="domain" description="Multidrug resistance protein MdtA-like C-terminal permuted SH3" evidence="7">
    <location>
        <begin position="314"/>
        <end position="374"/>
    </location>
</feature>
<accession>A0A1I3A774</accession>
<evidence type="ECO:0000259" key="4">
    <source>
        <dbReference type="Pfam" id="PF25876"/>
    </source>
</evidence>
<dbReference type="InterPro" id="IPR058626">
    <property type="entry name" value="MdtA-like_b-barrel"/>
</dbReference>
<dbReference type="EMBL" id="FOPP01000013">
    <property type="protein sequence ID" value="SFH45914.1"/>
    <property type="molecule type" value="Genomic_DNA"/>
</dbReference>
<evidence type="ECO:0000259" key="5">
    <source>
        <dbReference type="Pfam" id="PF25917"/>
    </source>
</evidence>
<feature type="domain" description="Multidrug resistance protein MdtA-like beta-barrel" evidence="6">
    <location>
        <begin position="246"/>
        <end position="307"/>
    </location>
</feature>
<evidence type="ECO:0000256" key="2">
    <source>
        <dbReference type="ARBA" id="ARBA00009477"/>
    </source>
</evidence>
<dbReference type="GO" id="GO:0046677">
    <property type="term" value="P:response to antibiotic"/>
    <property type="evidence" value="ECO:0007669"/>
    <property type="project" value="TreeGrafter"/>
</dbReference>
<feature type="chain" id="PRO_5011532473" evidence="3">
    <location>
        <begin position="27"/>
        <end position="398"/>
    </location>
</feature>
<evidence type="ECO:0000259" key="6">
    <source>
        <dbReference type="Pfam" id="PF25944"/>
    </source>
</evidence>
<dbReference type="InterPro" id="IPR006143">
    <property type="entry name" value="RND_pump_MFP"/>
</dbReference>
<dbReference type="InterPro" id="IPR058627">
    <property type="entry name" value="MdtA-like_C"/>
</dbReference>
<dbReference type="SUPFAM" id="SSF111369">
    <property type="entry name" value="HlyD-like secretion proteins"/>
    <property type="match status" value="1"/>
</dbReference>
<dbReference type="GO" id="GO:0005886">
    <property type="term" value="C:plasma membrane"/>
    <property type="evidence" value="ECO:0007669"/>
    <property type="project" value="TreeGrafter"/>
</dbReference>
<dbReference type="PANTHER" id="PTHR30158:SF23">
    <property type="entry name" value="MULTIDRUG RESISTANCE PROTEIN MEXA"/>
    <property type="match status" value="1"/>
</dbReference>
<dbReference type="Pfam" id="PF25944">
    <property type="entry name" value="Beta-barrel_RND"/>
    <property type="match status" value="1"/>
</dbReference>
<dbReference type="Gene3D" id="1.10.287.470">
    <property type="entry name" value="Helix hairpin bin"/>
    <property type="match status" value="1"/>
</dbReference>
<organism evidence="8 9">
    <name type="scientific">Pedobacter insulae</name>
    <dbReference type="NCBI Taxonomy" id="414048"/>
    <lineage>
        <taxon>Bacteria</taxon>
        <taxon>Pseudomonadati</taxon>
        <taxon>Bacteroidota</taxon>
        <taxon>Sphingobacteriia</taxon>
        <taxon>Sphingobacteriales</taxon>
        <taxon>Sphingobacteriaceae</taxon>
        <taxon>Pedobacter</taxon>
    </lineage>
</organism>
<dbReference type="Pfam" id="PF25876">
    <property type="entry name" value="HH_MFP_RND"/>
    <property type="match status" value="1"/>
</dbReference>
<dbReference type="Pfam" id="PF25967">
    <property type="entry name" value="RND-MFP_C"/>
    <property type="match status" value="1"/>
</dbReference>
<comment type="subcellular location">
    <subcellularLocation>
        <location evidence="1">Cell envelope</location>
    </subcellularLocation>
</comment>
<dbReference type="STRING" id="414048.SAMN04489864_11357"/>
<dbReference type="Gene3D" id="2.40.30.170">
    <property type="match status" value="1"/>
</dbReference>
<gene>
    <name evidence="8" type="ORF">SAMN04489864_11357</name>
</gene>
<feature type="domain" description="Multidrug resistance protein MdtA-like barrel-sandwich hybrid" evidence="5">
    <location>
        <begin position="74"/>
        <end position="215"/>
    </location>
</feature>
<dbReference type="Gene3D" id="2.40.420.20">
    <property type="match status" value="1"/>
</dbReference>
<comment type="similarity">
    <text evidence="2">Belongs to the membrane fusion protein (MFP) (TC 8.A.1) family.</text>
</comment>
<feature type="domain" description="Multidrug resistance protein MdtA-like alpha-helical hairpin" evidence="4">
    <location>
        <begin position="116"/>
        <end position="183"/>
    </location>
</feature>
<dbReference type="PROSITE" id="PS51257">
    <property type="entry name" value="PROKAR_LIPOPROTEIN"/>
    <property type="match status" value="1"/>
</dbReference>
<dbReference type="GO" id="GO:0030313">
    <property type="term" value="C:cell envelope"/>
    <property type="evidence" value="ECO:0007669"/>
    <property type="project" value="UniProtKB-SubCell"/>
</dbReference>
<dbReference type="InterPro" id="IPR058624">
    <property type="entry name" value="MdtA-like_HH"/>
</dbReference>
<evidence type="ECO:0000313" key="9">
    <source>
        <dbReference type="Proteomes" id="UP000199666"/>
    </source>
</evidence>
<evidence type="ECO:0000256" key="1">
    <source>
        <dbReference type="ARBA" id="ARBA00004196"/>
    </source>
</evidence>
<dbReference type="PANTHER" id="PTHR30158">
    <property type="entry name" value="ACRA/E-RELATED COMPONENT OF DRUG EFFLUX TRANSPORTER"/>
    <property type="match status" value="1"/>
</dbReference>
<keyword evidence="9" id="KW-1185">Reference proteome</keyword>
<evidence type="ECO:0000256" key="3">
    <source>
        <dbReference type="SAM" id="SignalP"/>
    </source>
</evidence>
<dbReference type="GO" id="GO:0022857">
    <property type="term" value="F:transmembrane transporter activity"/>
    <property type="evidence" value="ECO:0007669"/>
    <property type="project" value="InterPro"/>
</dbReference>
<dbReference type="Gene3D" id="2.40.50.100">
    <property type="match status" value="1"/>
</dbReference>
<feature type="signal peptide" evidence="3">
    <location>
        <begin position="1"/>
        <end position="26"/>
    </location>
</feature>
<evidence type="ECO:0000313" key="8">
    <source>
        <dbReference type="EMBL" id="SFH45914.1"/>
    </source>
</evidence>
<name>A0A1I3A774_9SPHI</name>
<sequence length="398" mass="42749">MNTHKSYIIMKTTIHFSILLCLGAMLASCGGKDDKAAQAAAAASTPQPYPVFEVNPQSTTLDSDYPATIEGIENVDIRPKVDGFIERIYVDEGALVKKGQLLFTINAPQYEQQVRTASAAISSAEADVNAAQLQVNKTKPLVEKDIISKYELESAQLTLQSKKAALAQTKAALVNAKVNLGYTKITSPVNGVVGAIPFKTGSLVSGTSAQPLTTVSNTSKVYAYFSLNEKQLLDFSNTYQGKTLAEQMRNIPPVGLVLANGSVYAQKGKIESINSQINKSTGAVSLRATFPNPAAVLKNGASASVRIPQHIDEVILIPQKSTTDLQGKKFVYVLGDSAKVVNTLIEVMQNTKGKFYVVTKGLKAGDKVVLEGFQSLRDGTKINPQEKNTDSVYAEIKK</sequence>
<dbReference type="Pfam" id="PF25917">
    <property type="entry name" value="BSH_RND"/>
    <property type="match status" value="1"/>
</dbReference>
<dbReference type="Proteomes" id="UP000199666">
    <property type="component" value="Unassembled WGS sequence"/>
</dbReference>